<comment type="caution">
    <text evidence="2">The sequence shown here is derived from an EMBL/GenBank/DDBJ whole genome shotgun (WGS) entry which is preliminary data.</text>
</comment>
<feature type="transmembrane region" description="Helical" evidence="1">
    <location>
        <begin position="75"/>
        <end position="97"/>
    </location>
</feature>
<dbReference type="EMBL" id="JAMRXG010000018">
    <property type="protein sequence ID" value="MCM6777927.1"/>
    <property type="molecule type" value="Genomic_DNA"/>
</dbReference>
<keyword evidence="1" id="KW-1133">Transmembrane helix</keyword>
<sequence length="144" mass="14698">MTNPRNVVDLVADEVIARLREEIASHIAYAADMARADVHAAARQQFAEFLATLPAPGSAAAVPAKMDARERAQRTAVQGAVATVAVAVLLAVAGAISGDGFDWASSGDWKAVAGAALGAGIAAGAAYVQRLVSPPHVPREGETE</sequence>
<evidence type="ECO:0000313" key="2">
    <source>
        <dbReference type="EMBL" id="MCM6777927.1"/>
    </source>
</evidence>
<keyword evidence="1" id="KW-0472">Membrane</keyword>
<dbReference type="RefSeq" id="WP_251917389.1">
    <property type="nucleotide sequence ID" value="NZ_JAMRXG010000018.1"/>
</dbReference>
<organism evidence="2 3">
    <name type="scientific">Nocardia pulmonis</name>
    <dbReference type="NCBI Taxonomy" id="2951408"/>
    <lineage>
        <taxon>Bacteria</taxon>
        <taxon>Bacillati</taxon>
        <taxon>Actinomycetota</taxon>
        <taxon>Actinomycetes</taxon>
        <taxon>Mycobacteriales</taxon>
        <taxon>Nocardiaceae</taxon>
        <taxon>Nocardia</taxon>
    </lineage>
</organism>
<accession>A0A9X2EBR9</accession>
<dbReference type="AlphaFoldDB" id="A0A9X2EBR9"/>
<keyword evidence="3" id="KW-1185">Reference proteome</keyword>
<proteinExistence type="predicted"/>
<evidence type="ECO:0000256" key="1">
    <source>
        <dbReference type="SAM" id="Phobius"/>
    </source>
</evidence>
<protein>
    <submittedName>
        <fullName evidence="2">Uncharacterized protein</fullName>
    </submittedName>
</protein>
<evidence type="ECO:0000313" key="3">
    <source>
        <dbReference type="Proteomes" id="UP001139157"/>
    </source>
</evidence>
<feature type="transmembrane region" description="Helical" evidence="1">
    <location>
        <begin position="109"/>
        <end position="128"/>
    </location>
</feature>
<name>A0A9X2EBR9_9NOCA</name>
<keyword evidence="1" id="KW-0812">Transmembrane</keyword>
<reference evidence="2" key="1">
    <citation type="submission" date="2022-06" db="EMBL/GenBank/DDBJ databases">
        <title>Novel species in genus nocardia.</title>
        <authorList>
            <person name="Li F."/>
        </authorList>
    </citation>
    <scope>NUCLEOTIDE SEQUENCE</scope>
    <source>
        <strain evidence="2">CDC141</strain>
    </source>
</reference>
<dbReference type="Proteomes" id="UP001139157">
    <property type="component" value="Unassembled WGS sequence"/>
</dbReference>
<gene>
    <name evidence="2" type="ORF">NDR86_31025</name>
</gene>